<evidence type="ECO:0000259" key="6">
    <source>
        <dbReference type="Pfam" id="PF13001"/>
    </source>
</evidence>
<dbReference type="InterPro" id="IPR021858">
    <property type="entry name" value="Fun_TF"/>
</dbReference>
<feature type="region of interest" description="Disordered" evidence="5">
    <location>
        <begin position="1645"/>
        <end position="1666"/>
    </location>
</feature>
<reference evidence="8 9" key="1">
    <citation type="journal article" date="2016" name="Sci. Rep.">
        <title>Peltaster fructicola genome reveals evolution from an invasive phytopathogen to an ectophytic parasite.</title>
        <authorList>
            <person name="Xu C."/>
            <person name="Chen H."/>
            <person name="Gleason M.L."/>
            <person name="Xu J.R."/>
            <person name="Liu H."/>
            <person name="Zhang R."/>
            <person name="Sun G."/>
        </authorList>
    </citation>
    <scope>NUCLEOTIDE SEQUENCE [LARGE SCALE GENOMIC DNA]</scope>
    <source>
        <strain evidence="8 9">LNHT1506</strain>
    </source>
</reference>
<evidence type="ECO:0008006" key="10">
    <source>
        <dbReference type="Google" id="ProtNLM"/>
    </source>
</evidence>
<dbReference type="Pfam" id="PF11951">
    <property type="entry name" value="Fungal_trans_2"/>
    <property type="match status" value="1"/>
</dbReference>
<dbReference type="SUPFAM" id="SSF48371">
    <property type="entry name" value="ARM repeat"/>
    <property type="match status" value="2"/>
</dbReference>
<dbReference type="PANTHER" id="PTHR23346">
    <property type="entry name" value="TRANSLATIONAL ACTIVATOR GCN1-RELATED"/>
    <property type="match status" value="1"/>
</dbReference>
<feature type="compositionally biased region" description="Low complexity" evidence="5">
    <location>
        <begin position="1877"/>
        <end position="1886"/>
    </location>
</feature>
<feature type="domain" description="Proteasome component Ecm29 N-terminal" evidence="6">
    <location>
        <begin position="16"/>
        <end position="512"/>
    </location>
</feature>
<keyword evidence="9" id="KW-1185">Reference proteome</keyword>
<dbReference type="GO" id="GO:0005737">
    <property type="term" value="C:cytoplasm"/>
    <property type="evidence" value="ECO:0007669"/>
    <property type="project" value="UniProtKB-SubCell"/>
</dbReference>
<name>A0A6H0Y0S0_9PEZI</name>
<sequence>MATNSQSAEQRELALVGKVEMRIALTDTDAKLEATLKTYLAPLLLKLASDHVSVRNKVISVCQHVNTRVKPDSIQLPVAALVKQFKEQQTPLVRHFDILYIQQGIDRLSSSEKAELLPLIIGGFATAGTHAAQVFNLFLRLLEHFILPLRASKEDLELRTKYEVSEEDASSIARWLGKLVLYTPQRTTCPGLSRDDCAFFSVQDKPDVWSPSNGGLNILRTKILAVRLLASGLFKDSERFLPALYASADSASTVSDLGDDLMKRTLPTIDLEDTAVLDTLFASYFGQGSIPRASPPLRTRTLNLLDGIALPDADGEDVAMTNGMTSRAGPGRQALKLRTAVFEYINFVARYGPQDVLHAIAPQLINRLRDFVENQGWPKPGLNEDLSTRAYAYEVIGLLIKAGAPTLIFETDHPRADLLRWLFTSLASDASGGTTIVSIEEAVSTVLGTLARHTITKEEQQVLEDLLIEQMTLSDDLKANQRLRSTRFAAVRFANRCLPFESVKARWVDLLATDASDERMEVKEESERGLSPYWYLMLKGANGVSGDEVVSFPPFTDLVTHLFPGSSDNTKRHDRNGRHLAKSLAFSRRILLHEALRDSKQVPALSADWERNLDTLVENDQKARDTVKCYLAQFPEGYSRSLKVFQAALFEQLISQTPQEQSYIVQHLSLAPDSLCKALVPAVSELLPVIMSNDYTSRVAAAHCFGILASHPDAGDMTKLTDELLAKALAWKTAAGAQINQVHGSILALAYTFSRKHYRTHGHKLSDSATDFIKELSVEMPEQATDSTIRDALYIALGQLSIFGALSFEKLDTLKATTNEIYKLAKTGDEKAITCLGQLSMTCKDSTDEGLKHIENKLHELHEVRQAEVHFSVGEAFSYLACGWKSSALATKLDVNGPGFEQVDRSGILERLTERFAKDCVNTKPSLKKAAVMWLLCLVQYCGHLPEMQTKLGLCQAAFKRCLVDRDDLVQESASRGLSLVYEKGDRSLKDDLVRDLVSSFSSDKQGQLAGTVSEDTQLFEPGALPTGDGSVSTYKDIMSLASEVGDSSLVYRFMSMASSNAIWSSRAAFGRFGLSNVLSDSSVDGYLAENPKLYPKLYRYRFDPNSGVRRSMNDIWNALVKDSGATIDKHFDAIIQDLLVSILGKEWRVRQASCAAVADLLQGRSLEKYESYLEDVWDKCFKVLDDIKESVRAAAATLARSLTGILTRSLESDHSANKTATAMLKHVLPFLLSPSGMESSAQEVQLFAVHTLLEIIKKSNGQTLRPFIPELIERLLGLLSTMEPEAVNYIHLNASKYNLTEQKIDDMRLSSVRSSPIMEAIERCLDLLDDDTMQKLQPKLEHAMRSAVGLPSKVGASRVLVSLSTRRAQIFRPSADHFLRVTEKLVLDRNETVASSYAAAAGYMARHASDKQFLRLATFASDLYFKAEGDREGATPRRSISSGEVVHAIAKHASDRFNAVATSFLPLVYFAKHDSHPAVKEQFQNTWNEAVGGARAVQLYLRDILMLIQAHLDSPQWTLKHTAARSVADATIAISTSDRTLFPDTAVALWPVIEKALAGKTWDGKEVVLEAFVQFVEHARSFYENKSDVASAIAKIAVREAKRNNPAYRQHAIRALAKTAAARDDIDMSTTVREIISPLIEELQGGDPMDMDTDADDSSRSKPSEVRELTVAAAVECLFMSVAPKQPKMGQAMHAALVEAVKVKQPSAAVRKSIYQSIGKLFERIRKDGGAPMVDAAGSGTMLMQLLFGHDAGSEALRLQRAEAVLQICQSVPALGESLKAEVAEEVRGEKSTVLQNLNPLFSLDLVQLQQDAGPAEDEKSNAMNYTLAVEACDWDHRWNFTDVTASTQTRHVHILTHGNAVWDPSVRPHGVGSESPLPSDDLPPFNVLTNDQDRERLARSTTPGTFSVIVTPDSFANLPEYVQEPSPTERRRSSTRSLRGAFGDSPSTSRRASRVDPNIVILDRFEENYESPSLYTSPPRRASLPDCNNQQSLPLVIRSVTYPPTSNSDHGNIQLLASFKRHTAYRIIPQAFDSPGTHGETPRSLRDMFETEAVQFHPLQHAIRALSALNLYHLGQARLEDAAHHYHEALFQANDEDISSEGSLLRHFLLFLYDISITWIGESEEANMWAMNLGALQSIITERARLNTTEKYPYIVWLICILDMNASLLGNGECSFFREVIRLQKLPNTAHHFPRSYDDPTTQATAGDILSDVLELNQAIVIQTAKIAHAAHGFRLEYAAHGSNNAALLDHLQAQVTALETKLIEFWTVFCPNSLEPVSAATCTSLPPRVRAVFEHALVLYHSVIIYTRTSMYPGQRVYQARNQIALTADTEWRVDIILSVANQMVIEHTFDQRFIVFPIFMAGYVTKQSDLKVLAMDLLNAFEGSGIEKNTATTRKLLRAVCEEQSHSIGAGRHAEEVDWMRVSIDRGLRIINCGL</sequence>
<comment type="subcellular location">
    <subcellularLocation>
        <location evidence="1">Cytoplasm</location>
    </subcellularLocation>
</comment>
<gene>
    <name evidence="8" type="ORF">AMS68_005767</name>
</gene>
<dbReference type="GO" id="GO:0000502">
    <property type="term" value="C:proteasome complex"/>
    <property type="evidence" value="ECO:0007669"/>
    <property type="project" value="UniProtKB-KW"/>
</dbReference>
<dbReference type="Proteomes" id="UP000503462">
    <property type="component" value="Chromosome 4"/>
</dbReference>
<keyword evidence="2" id="KW-0963">Cytoplasm</keyword>
<protein>
    <recommendedName>
        <fullName evidence="10">ARM repeat-containing protein</fullName>
    </recommendedName>
</protein>
<dbReference type="Pfam" id="PF23731">
    <property type="entry name" value="ARM_ECM29_C"/>
    <property type="match status" value="1"/>
</dbReference>
<proteinExistence type="predicted"/>
<dbReference type="GO" id="GO:0043248">
    <property type="term" value="P:proteasome assembly"/>
    <property type="evidence" value="ECO:0007669"/>
    <property type="project" value="InterPro"/>
</dbReference>
<evidence type="ECO:0000256" key="2">
    <source>
        <dbReference type="ARBA" id="ARBA00022490"/>
    </source>
</evidence>
<dbReference type="GO" id="GO:0060090">
    <property type="term" value="F:molecular adaptor activity"/>
    <property type="evidence" value="ECO:0007669"/>
    <property type="project" value="InterPro"/>
</dbReference>
<dbReference type="Pfam" id="PF24492">
    <property type="entry name" value="HEAT_ECM29"/>
    <property type="match status" value="1"/>
</dbReference>
<evidence type="ECO:0000259" key="7">
    <source>
        <dbReference type="Pfam" id="PF24492"/>
    </source>
</evidence>
<evidence type="ECO:0000256" key="1">
    <source>
        <dbReference type="ARBA" id="ARBA00004496"/>
    </source>
</evidence>
<accession>A0A6H0Y0S0</accession>
<evidence type="ECO:0000313" key="9">
    <source>
        <dbReference type="Proteomes" id="UP000503462"/>
    </source>
</evidence>
<feature type="domain" description="Proteasome adapter and scaffold protein ECM29 HEAT-repeat" evidence="7">
    <location>
        <begin position="1265"/>
        <end position="1426"/>
    </location>
</feature>
<organism evidence="8 9">
    <name type="scientific">Peltaster fructicola</name>
    <dbReference type="NCBI Taxonomy" id="286661"/>
    <lineage>
        <taxon>Eukaryota</taxon>
        <taxon>Fungi</taxon>
        <taxon>Dikarya</taxon>
        <taxon>Ascomycota</taxon>
        <taxon>Pezizomycotina</taxon>
        <taxon>Dothideomycetes</taxon>
        <taxon>Dothideomycetes incertae sedis</taxon>
        <taxon>Peltaster</taxon>
    </lineage>
</organism>
<evidence type="ECO:0000313" key="8">
    <source>
        <dbReference type="EMBL" id="QIX00250.1"/>
    </source>
</evidence>
<evidence type="ECO:0000256" key="4">
    <source>
        <dbReference type="ARBA" id="ARBA00022942"/>
    </source>
</evidence>
<dbReference type="GO" id="GO:0036503">
    <property type="term" value="P:ERAD pathway"/>
    <property type="evidence" value="ECO:0007669"/>
    <property type="project" value="TreeGrafter"/>
</dbReference>
<evidence type="ECO:0000256" key="5">
    <source>
        <dbReference type="SAM" id="MobiDB-lite"/>
    </source>
</evidence>
<dbReference type="Gene3D" id="1.25.10.10">
    <property type="entry name" value="Leucine-rich Repeat Variant"/>
    <property type="match status" value="2"/>
</dbReference>
<dbReference type="Pfam" id="PF13001">
    <property type="entry name" value="ECM29_N"/>
    <property type="match status" value="1"/>
</dbReference>
<dbReference type="InterPro" id="IPR016024">
    <property type="entry name" value="ARM-type_fold"/>
</dbReference>
<feature type="region of interest" description="Disordered" evidence="5">
    <location>
        <begin position="1921"/>
        <end position="1957"/>
    </location>
</feature>
<feature type="region of interest" description="Disordered" evidence="5">
    <location>
        <begin position="1867"/>
        <end position="1889"/>
    </location>
</feature>
<keyword evidence="4" id="KW-0647">Proteasome</keyword>
<dbReference type="PANTHER" id="PTHR23346:SF19">
    <property type="entry name" value="PROTEASOME ADAPTER AND SCAFFOLD PROTEIN ECM29"/>
    <property type="match status" value="1"/>
</dbReference>
<dbReference type="InterPro" id="IPR055443">
    <property type="entry name" value="HEAT_ECM29"/>
</dbReference>
<dbReference type="EMBL" id="CP051142">
    <property type="protein sequence ID" value="QIX00250.1"/>
    <property type="molecule type" value="Genomic_DNA"/>
</dbReference>
<dbReference type="GO" id="GO:0005634">
    <property type="term" value="C:nucleus"/>
    <property type="evidence" value="ECO:0007669"/>
    <property type="project" value="TreeGrafter"/>
</dbReference>
<dbReference type="OrthoDB" id="16066at2759"/>
<keyword evidence="3" id="KW-0677">Repeat</keyword>
<dbReference type="InterPro" id="IPR024372">
    <property type="entry name" value="Ecm29_N"/>
</dbReference>
<dbReference type="InterPro" id="IPR011989">
    <property type="entry name" value="ARM-like"/>
</dbReference>
<evidence type="ECO:0000256" key="3">
    <source>
        <dbReference type="ARBA" id="ARBA00022737"/>
    </source>
</evidence>